<dbReference type="GO" id="GO:0005886">
    <property type="term" value="C:plasma membrane"/>
    <property type="evidence" value="ECO:0007669"/>
    <property type="project" value="UniProtKB-SubCell"/>
</dbReference>
<evidence type="ECO:0000259" key="6">
    <source>
        <dbReference type="PROSITE" id="PS50850"/>
    </source>
</evidence>
<evidence type="ECO:0000256" key="2">
    <source>
        <dbReference type="ARBA" id="ARBA00022692"/>
    </source>
</evidence>
<dbReference type="SUPFAM" id="SSF103473">
    <property type="entry name" value="MFS general substrate transporter"/>
    <property type="match status" value="1"/>
</dbReference>
<feature type="transmembrane region" description="Helical" evidence="5">
    <location>
        <begin position="20"/>
        <end position="42"/>
    </location>
</feature>
<name>Q4JTT3_CORJK</name>
<organism evidence="7 8">
    <name type="scientific">Corynebacterium jeikeium (strain K411)</name>
    <dbReference type="NCBI Taxonomy" id="306537"/>
    <lineage>
        <taxon>Bacteria</taxon>
        <taxon>Bacillati</taxon>
        <taxon>Actinomycetota</taxon>
        <taxon>Actinomycetes</taxon>
        <taxon>Mycobacteriales</taxon>
        <taxon>Corynebacteriaceae</taxon>
        <taxon>Corynebacterium</taxon>
    </lineage>
</organism>
<feature type="transmembrane region" description="Helical" evidence="5">
    <location>
        <begin position="298"/>
        <end position="326"/>
    </location>
</feature>
<feature type="transmembrane region" description="Helical" evidence="5">
    <location>
        <begin position="246"/>
        <end position="263"/>
    </location>
</feature>
<dbReference type="PROSITE" id="PS50850">
    <property type="entry name" value="MFS"/>
    <property type="match status" value="1"/>
</dbReference>
<feature type="transmembrane region" description="Helical" evidence="5">
    <location>
        <begin position="162"/>
        <end position="184"/>
    </location>
</feature>
<feature type="transmembrane region" description="Helical" evidence="5">
    <location>
        <begin position="101"/>
        <end position="121"/>
    </location>
</feature>
<feature type="domain" description="Major facilitator superfamily (MFS) profile" evidence="6">
    <location>
        <begin position="210"/>
        <end position="379"/>
    </location>
</feature>
<accession>Q4JTT3</accession>
<keyword evidence="3 5" id="KW-1133">Transmembrane helix</keyword>
<sequence length="379" mass="40273">MAESRYKRAPFSSIQGTLGLAVAMGIGRFFYTPLLPLMAAALNWSSSISSWIAVANYLGYLFGSLALSKDWVPKTAPVYRGSLICSTLLLATMALTDNPGIHSFIRFLAGIASAFIFVCITQFASQNLHSPSLVGFVYGGVGLGITVSGIAVWLLGQTLAWAHLWGAAALISTLFSIVAWTWPISTEAPPRNRKIPDSSADRSTSEFKRAFRLLDTGYFFQGFGYIIIGTYLVILANPVFGSSAAAITWAVAGIAAIPSPYLWSALAKRYGRRHTLLSCYTLQVGGAIAAIFGNSVFLLMVAAIIFGATFMGITMLTISIGVAYGINGGAARLTTWYSLGQVVGPAVIGLFLSDSIKASFIIATIAIAIGMATIKLSRL</sequence>
<reference evidence="7 8" key="1">
    <citation type="journal article" date="2005" name="J. Bacteriol.">
        <title>Complete genome sequence and analysis of the multiresistant nosocomial pathogen Corynebacterium jeikeium K411, a lipid-requiring bacterium of the human skin flora.</title>
        <authorList>
            <person name="Tauch A."/>
            <person name="Kaiser O."/>
            <person name="Hain T."/>
            <person name="Goesmann A."/>
            <person name="Weisshaar B."/>
            <person name="Albersmeier A."/>
            <person name="Bekel T."/>
            <person name="Bischoff N."/>
            <person name="Brune I."/>
            <person name="Chakraborty T."/>
            <person name="Kalinowski J."/>
            <person name="Meyer F."/>
            <person name="Rupp O."/>
            <person name="Schneiker S."/>
            <person name="Viehoever P."/>
            <person name="Puehler A."/>
        </authorList>
    </citation>
    <scope>NUCLEOTIDE SEQUENCE [LARGE SCALE GENOMIC DNA]</scope>
    <source>
        <strain evidence="7 8">K411</strain>
    </source>
</reference>
<dbReference type="PANTHER" id="PTHR23537">
    <property type="match status" value="1"/>
</dbReference>
<evidence type="ECO:0000256" key="5">
    <source>
        <dbReference type="SAM" id="Phobius"/>
    </source>
</evidence>
<evidence type="ECO:0000256" key="4">
    <source>
        <dbReference type="ARBA" id="ARBA00023136"/>
    </source>
</evidence>
<feature type="transmembrane region" description="Helical" evidence="5">
    <location>
        <begin position="333"/>
        <end position="352"/>
    </location>
</feature>
<feature type="transmembrane region" description="Helical" evidence="5">
    <location>
        <begin position="48"/>
        <end position="66"/>
    </location>
</feature>
<dbReference type="PANTHER" id="PTHR23537:SF1">
    <property type="entry name" value="SUGAR TRANSPORTER"/>
    <property type="match status" value="1"/>
</dbReference>
<dbReference type="InterPro" id="IPR010645">
    <property type="entry name" value="MFS_4"/>
</dbReference>
<feature type="transmembrane region" description="Helical" evidence="5">
    <location>
        <begin position="218"/>
        <end position="240"/>
    </location>
</feature>
<feature type="transmembrane region" description="Helical" evidence="5">
    <location>
        <begin position="275"/>
        <end position="292"/>
    </location>
</feature>
<keyword evidence="8" id="KW-1185">Reference proteome</keyword>
<dbReference type="RefSeq" id="WP_011273995.1">
    <property type="nucleotide sequence ID" value="NC_007164.1"/>
</dbReference>
<dbReference type="Pfam" id="PF06779">
    <property type="entry name" value="MFS_4"/>
    <property type="match status" value="1"/>
</dbReference>
<gene>
    <name evidence="7" type="ordered locus">jk1600</name>
</gene>
<dbReference type="EMBL" id="CR931997">
    <property type="protein sequence ID" value="CAI37774.1"/>
    <property type="molecule type" value="Genomic_DNA"/>
</dbReference>
<feature type="transmembrane region" description="Helical" evidence="5">
    <location>
        <begin position="133"/>
        <end position="156"/>
    </location>
</feature>
<dbReference type="eggNOG" id="COG2814">
    <property type="taxonomic scope" value="Bacteria"/>
</dbReference>
<dbReference type="InterPro" id="IPR036259">
    <property type="entry name" value="MFS_trans_sf"/>
</dbReference>
<feature type="transmembrane region" description="Helical" evidence="5">
    <location>
        <begin position="78"/>
        <end position="95"/>
    </location>
</feature>
<dbReference type="Gene3D" id="1.20.1250.20">
    <property type="entry name" value="MFS general substrate transporter like domains"/>
    <property type="match status" value="2"/>
</dbReference>
<dbReference type="Proteomes" id="UP000000545">
    <property type="component" value="Chromosome"/>
</dbReference>
<dbReference type="AlphaFoldDB" id="Q4JTT3"/>
<dbReference type="OrthoDB" id="9797953at2"/>
<evidence type="ECO:0000313" key="7">
    <source>
        <dbReference type="EMBL" id="CAI37774.1"/>
    </source>
</evidence>
<dbReference type="InterPro" id="IPR020846">
    <property type="entry name" value="MFS_dom"/>
</dbReference>
<feature type="transmembrane region" description="Helical" evidence="5">
    <location>
        <begin position="358"/>
        <end position="376"/>
    </location>
</feature>
<dbReference type="GO" id="GO:0022857">
    <property type="term" value="F:transmembrane transporter activity"/>
    <property type="evidence" value="ECO:0007669"/>
    <property type="project" value="InterPro"/>
</dbReference>
<keyword evidence="2 5" id="KW-0812">Transmembrane</keyword>
<dbReference type="KEGG" id="cjk:jk1600"/>
<evidence type="ECO:0000256" key="1">
    <source>
        <dbReference type="ARBA" id="ARBA00004651"/>
    </source>
</evidence>
<keyword evidence="4 5" id="KW-0472">Membrane</keyword>
<proteinExistence type="predicted"/>
<evidence type="ECO:0000256" key="3">
    <source>
        <dbReference type="ARBA" id="ARBA00022989"/>
    </source>
</evidence>
<evidence type="ECO:0000313" key="8">
    <source>
        <dbReference type="Proteomes" id="UP000000545"/>
    </source>
</evidence>
<comment type="subcellular location">
    <subcellularLocation>
        <location evidence="1">Cell membrane</location>
        <topology evidence="1">Multi-pass membrane protein</topology>
    </subcellularLocation>
</comment>
<protein>
    <submittedName>
        <fullName evidence="7">Putative permease of the major facilitator superfamily</fullName>
    </submittedName>
</protein>
<dbReference type="HOGENOM" id="CLU_001265_7_2_11"/>